<evidence type="ECO:0000313" key="30">
    <source>
        <dbReference type="Proteomes" id="UP000466472"/>
    </source>
</evidence>
<dbReference type="Proteomes" id="UP000638311">
    <property type="component" value="Unassembled WGS sequence"/>
</dbReference>
<dbReference type="EMBL" id="WDUB01000003">
    <property type="protein sequence ID" value="KAB7203826.1"/>
    <property type="molecule type" value="Genomic_DNA"/>
</dbReference>
<gene>
    <name evidence="21" type="ORF">DXC63_00420</name>
    <name evidence="20" type="ORF">DXC85_03995</name>
    <name evidence="17" type="ORF">GBB40_08225</name>
    <name evidence="16" type="ORF">GBB63_08135</name>
    <name evidence="14" type="ORF">GBB65_03520</name>
    <name evidence="15" type="ORF">GBB73_08310</name>
    <name evidence="13" type="ORF">GBC43_03380</name>
    <name evidence="12" type="ORF">GBC45_02855</name>
    <name evidence="11" type="ORF">GBC97_00470</name>
    <name evidence="10" type="ORF">GBI83_01515</name>
    <name evidence="9" type="ORF">GBI87_00560</name>
    <name evidence="7" type="ORF">GBJ98_06425</name>
    <name evidence="8" type="ORF">GBK06_04855</name>
    <name evidence="6" type="ORF">GBK08_00470</name>
    <name evidence="18" type="ORF">GT999_01545</name>
    <name evidence="19" type="ORF">GUA24_01545</name>
</gene>
<evidence type="ECO:0000313" key="11">
    <source>
        <dbReference type="EMBL" id="KAB7138135.1"/>
    </source>
</evidence>
<dbReference type="InterPro" id="IPR029026">
    <property type="entry name" value="tRNA_m1G_MTases_N"/>
</dbReference>
<dbReference type="GO" id="GO:0003723">
    <property type="term" value="F:RNA binding"/>
    <property type="evidence" value="ECO:0007669"/>
    <property type="project" value="InterPro"/>
</dbReference>
<evidence type="ECO:0000313" key="6">
    <source>
        <dbReference type="EMBL" id="KAB6839119.1"/>
    </source>
</evidence>
<dbReference type="Proteomes" id="UP000261186">
    <property type="component" value="Unassembled WGS sequence"/>
</dbReference>
<evidence type="ECO:0000313" key="21">
    <source>
        <dbReference type="EMBL" id="RGL52573.1"/>
    </source>
</evidence>
<dbReference type="EMBL" id="WDZP01000008">
    <property type="protein sequence ID" value="KAB6918772.1"/>
    <property type="molecule type" value="Genomic_DNA"/>
</dbReference>
<evidence type="ECO:0000313" key="12">
    <source>
        <dbReference type="EMBL" id="KAB7203826.1"/>
    </source>
</evidence>
<dbReference type="PANTHER" id="PTHR43191">
    <property type="entry name" value="RRNA METHYLTRANSFERASE 3"/>
    <property type="match status" value="1"/>
</dbReference>
<dbReference type="AlphaFoldDB" id="A0A374SX47"/>
<dbReference type="Proteomes" id="UP000466472">
    <property type="component" value="Unassembled WGS sequence"/>
</dbReference>
<evidence type="ECO:0000313" key="24">
    <source>
        <dbReference type="Proteomes" id="UP000430971"/>
    </source>
</evidence>
<dbReference type="InterPro" id="IPR029028">
    <property type="entry name" value="Alpha/beta_knot_MTases"/>
</dbReference>
<dbReference type="EMBL" id="WDVF01000001">
    <property type="protein sequence ID" value="KAB7138135.1"/>
    <property type="molecule type" value="Genomic_DNA"/>
</dbReference>
<evidence type="ECO:0000313" key="35">
    <source>
        <dbReference type="Proteomes" id="UP000481350"/>
    </source>
</evidence>
<evidence type="ECO:0000313" key="36">
    <source>
        <dbReference type="Proteomes" id="UP000491334"/>
    </source>
</evidence>
<dbReference type="Proteomes" id="UP000261288">
    <property type="component" value="Unassembled WGS sequence"/>
</dbReference>
<dbReference type="Proteomes" id="UP000478746">
    <property type="component" value="Unassembled WGS sequence"/>
</dbReference>
<dbReference type="EMBL" id="WDWU01000001">
    <property type="protein sequence ID" value="KAB7057992.1"/>
    <property type="molecule type" value="Genomic_DNA"/>
</dbReference>
<evidence type="ECO:0000313" key="16">
    <source>
        <dbReference type="EMBL" id="KAB7358072.1"/>
    </source>
</evidence>
<dbReference type="GO" id="GO:0032259">
    <property type="term" value="P:methylation"/>
    <property type="evidence" value="ECO:0007669"/>
    <property type="project" value="UniProtKB-KW"/>
</dbReference>
<feature type="domain" description="MRM3-like substrate binding" evidence="5">
    <location>
        <begin position="17"/>
        <end position="84"/>
    </location>
</feature>
<accession>A0A374SX47</accession>
<evidence type="ECO:0000313" key="10">
    <source>
        <dbReference type="EMBL" id="KAB7074808.1"/>
    </source>
</evidence>
<dbReference type="InterPro" id="IPR001537">
    <property type="entry name" value="SpoU_MeTrfase"/>
</dbReference>
<dbReference type="Pfam" id="PF22435">
    <property type="entry name" value="MRM3-like_sub_bind"/>
    <property type="match status" value="1"/>
</dbReference>
<dbReference type="GO" id="GO:0006396">
    <property type="term" value="P:RNA processing"/>
    <property type="evidence" value="ECO:0007669"/>
    <property type="project" value="InterPro"/>
</dbReference>
<evidence type="ECO:0000313" key="23">
    <source>
        <dbReference type="Proteomes" id="UP000261288"/>
    </source>
</evidence>
<dbReference type="Pfam" id="PF00588">
    <property type="entry name" value="SpoU_methylase"/>
    <property type="match status" value="1"/>
</dbReference>
<organism evidence="21 23">
    <name type="scientific">Bifidobacterium longum</name>
    <dbReference type="NCBI Taxonomy" id="216816"/>
    <lineage>
        <taxon>Bacteria</taxon>
        <taxon>Bacillati</taxon>
        <taxon>Actinomycetota</taxon>
        <taxon>Actinomycetes</taxon>
        <taxon>Bifidobacteriales</taxon>
        <taxon>Bifidobacteriaceae</taxon>
        <taxon>Bifidobacterium</taxon>
    </lineage>
</organism>
<evidence type="ECO:0000256" key="2">
    <source>
        <dbReference type="ARBA" id="ARBA00022603"/>
    </source>
</evidence>
<dbReference type="EMBL" id="WDRV01000003">
    <property type="protein sequence ID" value="KAB7323326.1"/>
    <property type="molecule type" value="Genomic_DNA"/>
</dbReference>
<dbReference type="EMBL" id="WDRC01000020">
    <property type="protein sequence ID" value="KAB7358072.1"/>
    <property type="molecule type" value="Genomic_DNA"/>
</dbReference>
<dbReference type="SUPFAM" id="SSF55315">
    <property type="entry name" value="L30e-like"/>
    <property type="match status" value="1"/>
</dbReference>
<dbReference type="EMBL" id="WXEF01000002">
    <property type="protein sequence ID" value="MZR88011.1"/>
    <property type="molecule type" value="Genomic_DNA"/>
</dbReference>
<dbReference type="Proteomes" id="UP000451234">
    <property type="component" value="Unassembled WGS sequence"/>
</dbReference>
<dbReference type="Proteomes" id="UP000467387">
    <property type="component" value="Unassembled WGS sequence"/>
</dbReference>
<evidence type="ECO:0000313" key="8">
    <source>
        <dbReference type="EMBL" id="KAB6918772.1"/>
    </source>
</evidence>
<evidence type="ECO:0000313" key="20">
    <source>
        <dbReference type="EMBL" id="RGL05109.1"/>
    </source>
</evidence>
<feature type="domain" description="tRNA/rRNA methyltransferase SpoU type" evidence="4">
    <location>
        <begin position="137"/>
        <end position="282"/>
    </location>
</feature>
<evidence type="ECO:0000313" key="7">
    <source>
        <dbReference type="EMBL" id="KAB6912640.1"/>
    </source>
</evidence>
<sequence>MAMPINAQILDNPKSDRVRRIADLTRAKGRERSGRFLIEGPQSVREAVTWRPDVVQDLYVEVSQALEHPRIISSTLEKIVETSQDATIYVHYCTGDVMRRISPDAQGIAAVGNAESMHAGADDVELGKNGRAPQIAAFWQVRDPGNAGTVIRAADAAGCDAVIFVDDCVDVLNPKVIRSTAGSLFHLPVLAMSTDEFFTWTGDHNMDVWAADVYGTEERKPESLPAVLADKAAVEAPKAVLFGNEARGLEPDILTRCGRIVSIPLYGKAESLNLGTSAAVMLMSLSMSGHVERM</sequence>
<dbReference type="PANTHER" id="PTHR43191:SF2">
    <property type="entry name" value="RRNA METHYLTRANSFERASE 3, MITOCHONDRIAL"/>
    <property type="match status" value="1"/>
</dbReference>
<dbReference type="GO" id="GO:0008173">
    <property type="term" value="F:RNA methyltransferase activity"/>
    <property type="evidence" value="ECO:0007669"/>
    <property type="project" value="InterPro"/>
</dbReference>
<dbReference type="InterPro" id="IPR029064">
    <property type="entry name" value="Ribosomal_eL30-like_sf"/>
</dbReference>
<dbReference type="EMBL" id="WDRM01000020">
    <property type="protein sequence ID" value="KAB7336231.1"/>
    <property type="molecule type" value="Genomic_DNA"/>
</dbReference>
<dbReference type="EMBL" id="WDQK01000018">
    <property type="protein sequence ID" value="KAB7394356.1"/>
    <property type="molecule type" value="Genomic_DNA"/>
</dbReference>
<dbReference type="EMBL" id="WXDR01000002">
    <property type="protein sequence ID" value="MZU07733.1"/>
    <property type="molecule type" value="Genomic_DNA"/>
</dbReference>
<evidence type="ECO:0000313" key="26">
    <source>
        <dbReference type="Proteomes" id="UP000451234"/>
    </source>
</evidence>
<proteinExistence type="inferred from homology"/>
<dbReference type="InterPro" id="IPR051259">
    <property type="entry name" value="rRNA_Methyltransferase"/>
</dbReference>
<dbReference type="EMBL" id="WEAY01000001">
    <property type="protein sequence ID" value="KAB6839119.1"/>
    <property type="molecule type" value="Genomic_DNA"/>
</dbReference>
<dbReference type="SUPFAM" id="SSF75217">
    <property type="entry name" value="alpha/beta knot"/>
    <property type="match status" value="1"/>
</dbReference>
<comment type="caution">
    <text evidence="21">The sequence shown here is derived from an EMBL/GenBank/DDBJ whole genome shotgun (WGS) entry which is preliminary data.</text>
</comment>
<dbReference type="Proteomes" id="UP000460881">
    <property type="component" value="Unassembled WGS sequence"/>
</dbReference>
<reference evidence="22 23" key="1">
    <citation type="submission" date="2018-08" db="EMBL/GenBank/DDBJ databases">
        <title>A genome reference for cultivated species of the human gut microbiota.</title>
        <authorList>
            <person name="Zou Y."/>
            <person name="Xue W."/>
            <person name="Luo G."/>
        </authorList>
    </citation>
    <scope>NUCLEOTIDE SEQUENCE [LARGE SCALE GENOMIC DNA]</scope>
    <source>
        <strain evidence="21 23">TF06-45A</strain>
        <strain evidence="20 22">TF08-4AC</strain>
    </source>
</reference>
<dbReference type="InterPro" id="IPR053888">
    <property type="entry name" value="MRM3-like_sub_bind"/>
</dbReference>
<keyword evidence="3 21" id="KW-0808">Transferase</keyword>
<dbReference type="Proteomes" id="UP000432196">
    <property type="component" value="Unassembled WGS sequence"/>
</dbReference>
<name>A0A374SX47_BIFLN</name>
<evidence type="ECO:0000313" key="15">
    <source>
        <dbReference type="EMBL" id="KAB7336231.1"/>
    </source>
</evidence>
<dbReference type="Proteomes" id="UP000481350">
    <property type="component" value="Unassembled WGS sequence"/>
</dbReference>
<evidence type="ECO:0000256" key="3">
    <source>
        <dbReference type="ARBA" id="ARBA00022679"/>
    </source>
</evidence>
<comment type="similarity">
    <text evidence="1">Belongs to the class IV-like SAM-binding methyltransferase superfamily. RNA methyltransferase TrmH family.</text>
</comment>
<dbReference type="EMBL" id="QSRH01000002">
    <property type="protein sequence ID" value="RGL05109.1"/>
    <property type="molecule type" value="Genomic_DNA"/>
</dbReference>
<protein>
    <submittedName>
        <fullName evidence="21">RNA methyltransferase</fullName>
    </submittedName>
</protein>
<dbReference type="Proteomes" id="UP000430971">
    <property type="component" value="Unassembled WGS sequence"/>
</dbReference>
<evidence type="ECO:0000313" key="28">
    <source>
        <dbReference type="Proteomes" id="UP000460881"/>
    </source>
</evidence>
<dbReference type="EMBL" id="WDWL01000002">
    <property type="protein sequence ID" value="KAB7074808.1"/>
    <property type="molecule type" value="Genomic_DNA"/>
</dbReference>
<reference evidence="24 25" key="2">
    <citation type="journal article" date="2019" name="Nat. Med.">
        <title>A library of human gut bacterial isolates paired with longitudinal multiomics data enables mechanistic microbiome research.</title>
        <authorList>
            <person name="Poyet M."/>
            <person name="Groussin M."/>
            <person name="Gibbons S.M."/>
            <person name="Avila-Pacheco J."/>
            <person name="Jiang X."/>
            <person name="Kearney S.M."/>
            <person name="Perrotta A.R."/>
            <person name="Berdy B."/>
            <person name="Zhao S."/>
            <person name="Lieberman T.D."/>
            <person name="Swanson P.K."/>
            <person name="Smith M."/>
            <person name="Roesemann S."/>
            <person name="Alexander J.E."/>
            <person name="Rich S.A."/>
            <person name="Livny J."/>
            <person name="Vlamakis H."/>
            <person name="Clish C."/>
            <person name="Bullock K."/>
            <person name="Deik A."/>
            <person name="Scott J."/>
            <person name="Pierce K.A."/>
            <person name="Xavier R.J."/>
            <person name="Alm E.J."/>
        </authorList>
    </citation>
    <scope>NUCLEOTIDE SEQUENCE [LARGE SCALE GENOMIC DNA]</scope>
    <source>
        <strain evidence="13 27">BIOML-A118</strain>
        <strain evidence="12 33">BIOML-A136</strain>
        <strain evidence="11 29">BIOML-A166</strain>
        <strain evidence="10 25">BIOML-A201</strain>
        <strain evidence="9 31">BIOML-A210</strain>
        <strain evidence="7 35">BIOML-A283</strain>
        <strain evidence="8 36">BIOML-A284</strain>
        <strain evidence="6 34">BIOML-A320</strain>
        <strain evidence="17 32">BIOML-A37</strain>
        <strain evidence="18 30">BIOML-A395</strain>
        <strain evidence="19">BIOML-A409</strain>
        <strain evidence="16 28">BIOML-A55</strain>
        <strain evidence="15 24">BIOML-A65</strain>
        <strain evidence="14 26">BIOML-A75</strain>
    </source>
</reference>
<dbReference type="Proteomes" id="UP000468842">
    <property type="component" value="Unassembled WGS sequence"/>
</dbReference>
<evidence type="ECO:0000313" key="13">
    <source>
        <dbReference type="EMBL" id="KAB7236745.1"/>
    </source>
</evidence>
<evidence type="ECO:0000256" key="1">
    <source>
        <dbReference type="ARBA" id="ARBA00007228"/>
    </source>
</evidence>
<evidence type="ECO:0000313" key="22">
    <source>
        <dbReference type="Proteomes" id="UP000261186"/>
    </source>
</evidence>
<evidence type="ECO:0000313" key="25">
    <source>
        <dbReference type="Proteomes" id="UP000432196"/>
    </source>
</evidence>
<evidence type="ECO:0000313" key="9">
    <source>
        <dbReference type="EMBL" id="KAB7057992.1"/>
    </source>
</evidence>
<evidence type="ECO:0000313" key="19">
    <source>
        <dbReference type="EMBL" id="MZU07733.1"/>
    </source>
</evidence>
<evidence type="ECO:0000313" key="29">
    <source>
        <dbReference type="Proteomes" id="UP000461165"/>
    </source>
</evidence>
<evidence type="ECO:0000313" key="33">
    <source>
        <dbReference type="Proteomes" id="UP000476628"/>
    </source>
</evidence>
<dbReference type="Gene3D" id="3.40.1280.10">
    <property type="match status" value="1"/>
</dbReference>
<dbReference type="Proteomes" id="UP000461165">
    <property type="component" value="Unassembled WGS sequence"/>
</dbReference>
<dbReference type="EMBL" id="QSRZ01000001">
    <property type="protein sequence ID" value="RGL52573.1"/>
    <property type="molecule type" value="Genomic_DNA"/>
</dbReference>
<evidence type="ECO:0000313" key="31">
    <source>
        <dbReference type="Proteomes" id="UP000467387"/>
    </source>
</evidence>
<dbReference type="Gene3D" id="3.30.1330.30">
    <property type="match status" value="1"/>
</dbReference>
<dbReference type="Proteomes" id="UP000460333">
    <property type="component" value="Unassembled WGS sequence"/>
</dbReference>
<keyword evidence="2 21" id="KW-0489">Methyltransferase</keyword>
<evidence type="ECO:0000259" key="5">
    <source>
        <dbReference type="Pfam" id="PF22435"/>
    </source>
</evidence>
<evidence type="ECO:0000313" key="34">
    <source>
        <dbReference type="Proteomes" id="UP000478746"/>
    </source>
</evidence>
<evidence type="ECO:0000313" key="17">
    <source>
        <dbReference type="EMBL" id="KAB7394356.1"/>
    </source>
</evidence>
<evidence type="ECO:0000313" key="18">
    <source>
        <dbReference type="EMBL" id="MZR88011.1"/>
    </source>
</evidence>
<dbReference type="Proteomes" id="UP000491334">
    <property type="component" value="Unassembled WGS sequence"/>
</dbReference>
<dbReference type="EMBL" id="WDZO01000013">
    <property type="protein sequence ID" value="KAB6912640.1"/>
    <property type="molecule type" value="Genomic_DNA"/>
</dbReference>
<evidence type="ECO:0000259" key="4">
    <source>
        <dbReference type="Pfam" id="PF00588"/>
    </source>
</evidence>
<dbReference type="Proteomes" id="UP000476628">
    <property type="component" value="Unassembled WGS sequence"/>
</dbReference>
<dbReference type="CDD" id="cd18095">
    <property type="entry name" value="SpoU-like_rRNA-MTase"/>
    <property type="match status" value="1"/>
</dbReference>
<evidence type="ECO:0000313" key="14">
    <source>
        <dbReference type="EMBL" id="KAB7323326.1"/>
    </source>
</evidence>
<dbReference type="EMBL" id="WDTJ01000003">
    <property type="protein sequence ID" value="KAB7236745.1"/>
    <property type="molecule type" value="Genomic_DNA"/>
</dbReference>
<evidence type="ECO:0000313" key="32">
    <source>
        <dbReference type="Proteomes" id="UP000468842"/>
    </source>
</evidence>
<evidence type="ECO:0000313" key="27">
    <source>
        <dbReference type="Proteomes" id="UP000460333"/>
    </source>
</evidence>